<keyword evidence="3" id="KW-0238">DNA-binding</keyword>
<comment type="similarity">
    <text evidence="1">Belongs to the type-I restriction system S methylase family.</text>
</comment>
<dbReference type="RefSeq" id="WP_119532031.1">
    <property type="nucleotide sequence ID" value="NZ_NRJG01000113.1"/>
</dbReference>
<dbReference type="Pfam" id="PF01420">
    <property type="entry name" value="Methylase_S"/>
    <property type="match status" value="1"/>
</dbReference>
<dbReference type="Gene3D" id="3.90.220.20">
    <property type="entry name" value="DNA methylase specificity domains"/>
    <property type="match status" value="1"/>
</dbReference>
<evidence type="ECO:0000256" key="1">
    <source>
        <dbReference type="ARBA" id="ARBA00010923"/>
    </source>
</evidence>
<sequence>MVNSGRIIIFNIIKPKDEVMDYNFLYHYLRSINFLPFLNNPFARPRLTAASLKLIPIPVIPLEEQKRIAHIIDTMLELKESVEQEVELRRKQFEYYKYWLLNPDGKLETM</sequence>
<evidence type="ECO:0000259" key="4">
    <source>
        <dbReference type="Pfam" id="PF01420"/>
    </source>
</evidence>
<feature type="domain" description="Type I restriction modification DNA specificity" evidence="4">
    <location>
        <begin position="13"/>
        <end position="87"/>
    </location>
</feature>
<evidence type="ECO:0000313" key="5">
    <source>
        <dbReference type="EMBL" id="RIY36188.1"/>
    </source>
</evidence>
<protein>
    <recommendedName>
        <fullName evidence="4">Type I restriction modification DNA specificity domain-containing protein</fullName>
    </recommendedName>
</protein>
<keyword evidence="6" id="KW-1185">Reference proteome</keyword>
<evidence type="ECO:0000313" key="6">
    <source>
        <dbReference type="Proteomes" id="UP000265916"/>
    </source>
</evidence>
<dbReference type="PANTHER" id="PTHR43140:SF1">
    <property type="entry name" value="TYPE I RESTRICTION ENZYME ECOKI SPECIFICITY SUBUNIT"/>
    <property type="match status" value="1"/>
</dbReference>
<gene>
    <name evidence="5" type="ORF">CKF58_06155</name>
</gene>
<dbReference type="InterPro" id="IPR051212">
    <property type="entry name" value="Type-I_RE_S_subunit"/>
</dbReference>
<dbReference type="OrthoDB" id="9798929at2"/>
<dbReference type="SUPFAM" id="SSF116734">
    <property type="entry name" value="DNA methylase specificity domain"/>
    <property type="match status" value="1"/>
</dbReference>
<proteinExistence type="inferred from homology"/>
<dbReference type="InterPro" id="IPR000055">
    <property type="entry name" value="Restrct_endonuc_typeI_TRD"/>
</dbReference>
<keyword evidence="2" id="KW-0680">Restriction system</keyword>
<dbReference type="GO" id="GO:0009307">
    <property type="term" value="P:DNA restriction-modification system"/>
    <property type="evidence" value="ECO:0007669"/>
    <property type="project" value="UniProtKB-KW"/>
</dbReference>
<dbReference type="InterPro" id="IPR044946">
    <property type="entry name" value="Restrct_endonuc_typeI_TRD_sf"/>
</dbReference>
<evidence type="ECO:0000256" key="3">
    <source>
        <dbReference type="ARBA" id="ARBA00023125"/>
    </source>
</evidence>
<dbReference type="Proteomes" id="UP000265916">
    <property type="component" value="Unassembled WGS sequence"/>
</dbReference>
<dbReference type="PANTHER" id="PTHR43140">
    <property type="entry name" value="TYPE-1 RESTRICTION ENZYME ECOKI SPECIFICITY PROTEIN"/>
    <property type="match status" value="1"/>
</dbReference>
<dbReference type="AlphaFoldDB" id="A0A3A1YG66"/>
<dbReference type="GO" id="GO:0003677">
    <property type="term" value="F:DNA binding"/>
    <property type="evidence" value="ECO:0007669"/>
    <property type="project" value="UniProtKB-KW"/>
</dbReference>
<comment type="caution">
    <text evidence="5">The sequence shown here is derived from an EMBL/GenBank/DDBJ whole genome shotgun (WGS) entry which is preliminary data.</text>
</comment>
<reference evidence="5 6" key="1">
    <citation type="submission" date="2017-08" db="EMBL/GenBank/DDBJ databases">
        <title>Reclassification of Bisgaard taxon 37 and 44.</title>
        <authorList>
            <person name="Christensen H."/>
        </authorList>
    </citation>
    <scope>NUCLEOTIDE SEQUENCE [LARGE SCALE GENOMIC DNA]</scope>
    <source>
        <strain evidence="5 6">111</strain>
    </source>
</reference>
<organism evidence="5 6">
    <name type="scientific">Psittacicella hinzii</name>
    <dbReference type="NCBI Taxonomy" id="2028575"/>
    <lineage>
        <taxon>Bacteria</taxon>
        <taxon>Pseudomonadati</taxon>
        <taxon>Pseudomonadota</taxon>
        <taxon>Gammaproteobacteria</taxon>
        <taxon>Pasteurellales</taxon>
        <taxon>Psittacicellaceae</taxon>
        <taxon>Psittacicella</taxon>
    </lineage>
</organism>
<accession>A0A3A1YG66</accession>
<evidence type="ECO:0000256" key="2">
    <source>
        <dbReference type="ARBA" id="ARBA00022747"/>
    </source>
</evidence>
<dbReference type="EMBL" id="NRJG01000113">
    <property type="protein sequence ID" value="RIY36188.1"/>
    <property type="molecule type" value="Genomic_DNA"/>
</dbReference>
<name>A0A3A1YG66_9GAMM</name>